<evidence type="ECO:0000313" key="2">
    <source>
        <dbReference type="Proteomes" id="UP001150238"/>
    </source>
</evidence>
<organism evidence="1 2">
    <name type="scientific">Lentinula lateritia</name>
    <dbReference type="NCBI Taxonomy" id="40482"/>
    <lineage>
        <taxon>Eukaryota</taxon>
        <taxon>Fungi</taxon>
        <taxon>Dikarya</taxon>
        <taxon>Basidiomycota</taxon>
        <taxon>Agaricomycotina</taxon>
        <taxon>Agaricomycetes</taxon>
        <taxon>Agaricomycetidae</taxon>
        <taxon>Agaricales</taxon>
        <taxon>Marasmiineae</taxon>
        <taxon>Omphalotaceae</taxon>
        <taxon>Lentinula</taxon>
    </lineage>
</organism>
<feature type="non-terminal residue" evidence="1">
    <location>
        <position position="150"/>
    </location>
</feature>
<protein>
    <recommendedName>
        <fullName evidence="3">BTB domain-containing protein</fullName>
    </recommendedName>
</protein>
<proteinExistence type="predicted"/>
<reference evidence="1" key="2">
    <citation type="journal article" date="2023" name="Proc. Natl. Acad. Sci. U.S.A.">
        <title>A global phylogenomic analysis of the shiitake genus Lentinula.</title>
        <authorList>
            <person name="Sierra-Patev S."/>
            <person name="Min B."/>
            <person name="Naranjo-Ortiz M."/>
            <person name="Looney B."/>
            <person name="Konkel Z."/>
            <person name="Slot J.C."/>
            <person name="Sakamoto Y."/>
            <person name="Steenwyk J.L."/>
            <person name="Rokas A."/>
            <person name="Carro J."/>
            <person name="Camarero S."/>
            <person name="Ferreira P."/>
            <person name="Molpeceres G."/>
            <person name="Ruiz-Duenas F.J."/>
            <person name="Serrano A."/>
            <person name="Henrissat B."/>
            <person name="Drula E."/>
            <person name="Hughes K.W."/>
            <person name="Mata J.L."/>
            <person name="Ishikawa N.K."/>
            <person name="Vargas-Isla R."/>
            <person name="Ushijima S."/>
            <person name="Smith C.A."/>
            <person name="Donoghue J."/>
            <person name="Ahrendt S."/>
            <person name="Andreopoulos W."/>
            <person name="He G."/>
            <person name="LaButti K."/>
            <person name="Lipzen A."/>
            <person name="Ng V."/>
            <person name="Riley R."/>
            <person name="Sandor L."/>
            <person name="Barry K."/>
            <person name="Martinez A.T."/>
            <person name="Xiao Y."/>
            <person name="Gibbons J.G."/>
            <person name="Terashima K."/>
            <person name="Grigoriev I.V."/>
            <person name="Hibbett D."/>
        </authorList>
    </citation>
    <scope>NUCLEOTIDE SEQUENCE</scope>
    <source>
        <strain evidence="1">Sp2 HRB7682 ss15</strain>
    </source>
</reference>
<name>A0A9W9DIP9_9AGAR</name>
<sequence>DADLIVRSADNVIFHLHKKNLECAADGFPPSNTPTNGEIVSLAESGAVLEILFGFIYPRPLPHLEELELKDLLLVAEAAEKYGLFNAIYACQLCLGKFTDSHTEDILRFASKHHCSSLILQLPLNFVIDTPLSKVVDILPSHMYKNWVRI</sequence>
<evidence type="ECO:0000313" key="1">
    <source>
        <dbReference type="EMBL" id="KAJ4471275.1"/>
    </source>
</evidence>
<dbReference type="AlphaFoldDB" id="A0A9W9DIP9"/>
<accession>A0A9W9DIP9</accession>
<reference evidence="1" key="1">
    <citation type="submission" date="2022-08" db="EMBL/GenBank/DDBJ databases">
        <authorList>
            <consortium name="DOE Joint Genome Institute"/>
            <person name="Min B."/>
            <person name="Riley R."/>
            <person name="Sierra-Patev S."/>
            <person name="Naranjo-Ortiz M."/>
            <person name="Looney B."/>
            <person name="Konkel Z."/>
            <person name="Slot J.C."/>
            <person name="Sakamoto Y."/>
            <person name="Steenwyk J.L."/>
            <person name="Rokas A."/>
            <person name="Carro J."/>
            <person name="Camarero S."/>
            <person name="Ferreira P."/>
            <person name="Molpeceres G."/>
            <person name="Ruiz-Duenas F.J."/>
            <person name="Serrano A."/>
            <person name="Henrissat B."/>
            <person name="Drula E."/>
            <person name="Hughes K.W."/>
            <person name="Mata J.L."/>
            <person name="Ishikawa N.K."/>
            <person name="Vargas-Isla R."/>
            <person name="Ushijima S."/>
            <person name="Smith C.A."/>
            <person name="Ahrendt S."/>
            <person name="Andreopoulos W."/>
            <person name="He G."/>
            <person name="Labutti K."/>
            <person name="Lipzen A."/>
            <person name="Ng V."/>
            <person name="Sandor L."/>
            <person name="Barry K."/>
            <person name="Martinez A.T."/>
            <person name="Xiao Y."/>
            <person name="Gibbons J.G."/>
            <person name="Terashima K."/>
            <person name="Hibbett D.S."/>
            <person name="Grigoriev I.V."/>
        </authorList>
    </citation>
    <scope>NUCLEOTIDE SEQUENCE</scope>
    <source>
        <strain evidence="1">Sp2 HRB7682 ss15</strain>
    </source>
</reference>
<dbReference type="InterPro" id="IPR011333">
    <property type="entry name" value="SKP1/BTB/POZ_sf"/>
</dbReference>
<dbReference type="EMBL" id="JANVFS010000029">
    <property type="protein sequence ID" value="KAJ4471275.1"/>
    <property type="molecule type" value="Genomic_DNA"/>
</dbReference>
<dbReference type="Gene3D" id="3.30.710.10">
    <property type="entry name" value="Potassium Channel Kv1.1, Chain A"/>
    <property type="match status" value="1"/>
</dbReference>
<comment type="caution">
    <text evidence="1">The sequence shown here is derived from an EMBL/GenBank/DDBJ whole genome shotgun (WGS) entry which is preliminary data.</text>
</comment>
<gene>
    <name evidence="1" type="ORF">C8J55DRAFT_435362</name>
</gene>
<evidence type="ECO:0008006" key="3">
    <source>
        <dbReference type="Google" id="ProtNLM"/>
    </source>
</evidence>
<dbReference type="Proteomes" id="UP001150238">
    <property type="component" value="Unassembled WGS sequence"/>
</dbReference>